<dbReference type="Pfam" id="PF00085">
    <property type="entry name" value="Thioredoxin"/>
    <property type="match status" value="1"/>
</dbReference>
<comment type="similarity">
    <text evidence="1">Belongs to the thioredoxin family.</text>
</comment>
<evidence type="ECO:0000256" key="1">
    <source>
        <dbReference type="ARBA" id="ARBA00008987"/>
    </source>
</evidence>
<dbReference type="PANTHER" id="PTHR45663">
    <property type="entry name" value="GEO12009P1"/>
    <property type="match status" value="1"/>
</dbReference>
<gene>
    <name evidence="6" type="ORF">D0U04_29600</name>
    <name evidence="5" type="ORF">DJ93_6111</name>
</gene>
<organism evidence="5 7">
    <name type="scientific">Bacillus clarus</name>
    <dbReference type="NCBI Taxonomy" id="2338372"/>
    <lineage>
        <taxon>Bacteria</taxon>
        <taxon>Bacillati</taxon>
        <taxon>Bacillota</taxon>
        <taxon>Bacilli</taxon>
        <taxon>Bacillales</taxon>
        <taxon>Bacillaceae</taxon>
        <taxon>Bacillus</taxon>
        <taxon>Bacillus cereus group</taxon>
    </lineage>
</organism>
<dbReference type="Proteomes" id="UP000029389">
    <property type="component" value="Unassembled WGS sequence"/>
</dbReference>
<dbReference type="GO" id="GO:0045454">
    <property type="term" value="P:cell redox homeostasis"/>
    <property type="evidence" value="ECO:0007669"/>
    <property type="project" value="TreeGrafter"/>
</dbReference>
<dbReference type="InterPro" id="IPR013766">
    <property type="entry name" value="Thioredoxin_domain"/>
</dbReference>
<dbReference type="PATRIC" id="fig|1405.8.peg.17"/>
<keyword evidence="2" id="KW-1015">Disulfide bond</keyword>
<dbReference type="EMBL" id="JMQC01000003">
    <property type="protein sequence ID" value="KFN07077.1"/>
    <property type="molecule type" value="Genomic_DNA"/>
</dbReference>
<accession>A0A090Z918</accession>
<evidence type="ECO:0000313" key="8">
    <source>
        <dbReference type="Proteomes" id="UP000264294"/>
    </source>
</evidence>
<protein>
    <submittedName>
        <fullName evidence="5 6">Thioredoxin</fullName>
    </submittedName>
</protein>
<proteinExistence type="inferred from homology"/>
<comment type="caution">
    <text evidence="5">The sequence shown here is derived from an EMBL/GenBank/DDBJ whole genome shotgun (WGS) entry which is preliminary data.</text>
</comment>
<feature type="domain" description="Thioredoxin" evidence="4">
    <location>
        <begin position="33"/>
        <end position="125"/>
    </location>
</feature>
<name>A0A090Z918_9BACI</name>
<dbReference type="RefSeq" id="WP_042978619.1">
    <property type="nucleotide sequence ID" value="NZ_JMQC01000003.1"/>
</dbReference>
<dbReference type="CDD" id="cd02947">
    <property type="entry name" value="TRX_family"/>
    <property type="match status" value="1"/>
</dbReference>
<keyword evidence="8" id="KW-1185">Reference proteome</keyword>
<dbReference type="GO" id="GO:0015035">
    <property type="term" value="F:protein-disulfide reductase activity"/>
    <property type="evidence" value="ECO:0007669"/>
    <property type="project" value="TreeGrafter"/>
</dbReference>
<sequence>MKKILIFSSIIIILFTAIFLITNTKDDYYKNQITPKQLQKDIANNKEKTIYFYQTNCSHCAKTSPIVVPLSQKLNINMEVLNLEEYKEGWDLFKIEGTPTIVFYKNGKEINRISGEHSEKTYQDWFKNNKEKS</sequence>
<evidence type="ECO:0000313" key="6">
    <source>
        <dbReference type="EMBL" id="RFT61918.1"/>
    </source>
</evidence>
<dbReference type="GO" id="GO:0005829">
    <property type="term" value="C:cytosol"/>
    <property type="evidence" value="ECO:0007669"/>
    <property type="project" value="TreeGrafter"/>
</dbReference>
<evidence type="ECO:0000313" key="5">
    <source>
        <dbReference type="EMBL" id="KFN07077.1"/>
    </source>
</evidence>
<dbReference type="InterPro" id="IPR036249">
    <property type="entry name" value="Thioredoxin-like_sf"/>
</dbReference>
<evidence type="ECO:0000313" key="7">
    <source>
        <dbReference type="Proteomes" id="UP000029389"/>
    </source>
</evidence>
<reference evidence="6 8" key="2">
    <citation type="submission" date="2018-08" db="EMBL/GenBank/DDBJ databases">
        <title>Bacillus clarus sp. nov. strain PS00077A.</title>
        <authorList>
            <person name="Mendez Acevedo M."/>
            <person name="Carroll L."/>
            <person name="Mukherjee M."/>
            <person name="Wiedmann M."/>
            <person name="Kovac J."/>
        </authorList>
    </citation>
    <scope>NUCLEOTIDE SEQUENCE [LARGE SCALE GENOMIC DNA]</scope>
    <source>
        <strain evidence="6 8">PS00077A</strain>
    </source>
</reference>
<dbReference type="AlphaFoldDB" id="A0A090Z918"/>
<dbReference type="Proteomes" id="UP000264294">
    <property type="component" value="Unassembled WGS sequence"/>
</dbReference>
<evidence type="ECO:0000259" key="4">
    <source>
        <dbReference type="Pfam" id="PF00085"/>
    </source>
</evidence>
<evidence type="ECO:0000256" key="2">
    <source>
        <dbReference type="ARBA" id="ARBA00023157"/>
    </source>
</evidence>
<reference evidence="5 7" key="1">
    <citation type="submission" date="2014-04" db="EMBL/GenBank/DDBJ databases">
        <authorList>
            <person name="Bishop-Lilly K.A."/>
            <person name="Broomall S.M."/>
            <person name="Chain P.S."/>
            <person name="Chertkov O."/>
            <person name="Coyne S.R."/>
            <person name="Daligault H.E."/>
            <person name="Davenport K.W."/>
            <person name="Erkkila T."/>
            <person name="Frey K.G."/>
            <person name="Gibbons H.S."/>
            <person name="Gu W."/>
            <person name="Jaissle J."/>
            <person name="Johnson S.L."/>
            <person name="Koroleva G.I."/>
            <person name="Ladner J.T."/>
            <person name="Lo C.-C."/>
            <person name="Minogue T.D."/>
            <person name="Munk C."/>
            <person name="Palacios G.F."/>
            <person name="Redden C.L."/>
            <person name="Rosenzweig C.N."/>
            <person name="Scholz M.B."/>
            <person name="Teshima H."/>
            <person name="Xu Y."/>
        </authorList>
    </citation>
    <scope>NUCLEOTIDE SEQUENCE [LARGE SCALE GENOMIC DNA]</scope>
    <source>
        <strain evidence="5 7">BHP</strain>
    </source>
</reference>
<dbReference type="Gene3D" id="3.40.30.10">
    <property type="entry name" value="Glutaredoxin"/>
    <property type="match status" value="1"/>
</dbReference>
<dbReference type="EMBL" id="QVOD01000088">
    <property type="protein sequence ID" value="RFT61918.1"/>
    <property type="molecule type" value="Genomic_DNA"/>
</dbReference>
<dbReference type="SUPFAM" id="SSF52833">
    <property type="entry name" value="Thioredoxin-like"/>
    <property type="match status" value="1"/>
</dbReference>
<keyword evidence="3" id="KW-0676">Redox-active center</keyword>
<evidence type="ECO:0000256" key="3">
    <source>
        <dbReference type="ARBA" id="ARBA00023284"/>
    </source>
</evidence>
<dbReference type="PANTHER" id="PTHR45663:SF11">
    <property type="entry name" value="GEO12009P1"/>
    <property type="match status" value="1"/>
</dbReference>